<evidence type="ECO:0000256" key="1">
    <source>
        <dbReference type="SAM" id="Coils"/>
    </source>
</evidence>
<sequence>MHFPEVNPVWLLTGEGEMLIMKTENDVIDPIFKESDPVYGHLSKEQHLEIVNSLKQVISALEGQLEQKERIIQLKDRIIKDLEAKS</sequence>
<name>A0A1N7M9S2_9BACT</name>
<reference evidence="3" key="1">
    <citation type="submission" date="2017-01" db="EMBL/GenBank/DDBJ databases">
        <authorList>
            <person name="Varghese N."/>
            <person name="Submissions S."/>
        </authorList>
    </citation>
    <scope>NUCLEOTIDE SEQUENCE [LARGE SCALE GENOMIC DNA]</scope>
    <source>
        <strain evidence="3">DSM 46698</strain>
    </source>
</reference>
<dbReference type="Proteomes" id="UP000186026">
    <property type="component" value="Unassembled WGS sequence"/>
</dbReference>
<evidence type="ECO:0000313" key="3">
    <source>
        <dbReference type="Proteomes" id="UP000186026"/>
    </source>
</evidence>
<dbReference type="AlphaFoldDB" id="A0A1N7M9S2"/>
<keyword evidence="3" id="KW-1185">Reference proteome</keyword>
<feature type="coiled-coil region" evidence="1">
    <location>
        <begin position="51"/>
        <end position="85"/>
    </location>
</feature>
<dbReference type="EMBL" id="FTOP01000005">
    <property type="protein sequence ID" value="SIS82711.1"/>
    <property type="molecule type" value="Genomic_DNA"/>
</dbReference>
<evidence type="ECO:0000313" key="2">
    <source>
        <dbReference type="EMBL" id="SIS82711.1"/>
    </source>
</evidence>
<protein>
    <submittedName>
        <fullName evidence="2">Uncharacterized protein</fullName>
    </submittedName>
</protein>
<gene>
    <name evidence="2" type="ORF">SAMN05421761_105217</name>
</gene>
<organism evidence="2 3">
    <name type="scientific">Belliella pelovolcani</name>
    <dbReference type="NCBI Taxonomy" id="529505"/>
    <lineage>
        <taxon>Bacteria</taxon>
        <taxon>Pseudomonadati</taxon>
        <taxon>Bacteroidota</taxon>
        <taxon>Cytophagia</taxon>
        <taxon>Cytophagales</taxon>
        <taxon>Cyclobacteriaceae</taxon>
        <taxon>Belliella</taxon>
    </lineage>
</organism>
<proteinExistence type="predicted"/>
<accession>A0A1N7M9S2</accession>
<dbReference type="OrthoDB" id="839492at2"/>
<keyword evidence="1" id="KW-0175">Coiled coil</keyword>
<dbReference type="RefSeq" id="WP_084565868.1">
    <property type="nucleotide sequence ID" value="NZ_FTOP01000005.1"/>
</dbReference>